<dbReference type="HOGENOM" id="CLU_3069932_0_0_1"/>
<feature type="domain" description="UBC core" evidence="1">
    <location>
        <begin position="1"/>
        <end position="53"/>
    </location>
</feature>
<accession>U9SJV4</accession>
<sequence length="53" mass="6070">MTTSRIKKELDELSKNPLPYCSAGPVEDDLYHWQASIMGPGWQRSVMVGYNRL</sequence>
<name>U9SJV4_RHIID</name>
<reference evidence="2" key="1">
    <citation type="submission" date="2013-07" db="EMBL/GenBank/DDBJ databases">
        <title>The genome of an arbuscular mycorrhizal fungus provides insights into the evolution of the oldest plant symbiosis.</title>
        <authorList>
            <consortium name="DOE Joint Genome Institute"/>
            <person name="Tisserant E."/>
            <person name="Malbreil M."/>
            <person name="Kuo A."/>
            <person name="Kohler A."/>
            <person name="Symeonidi A."/>
            <person name="Balestrini R."/>
            <person name="Charron P."/>
            <person name="Duensing N."/>
            <person name="Frei-dit-Frey N."/>
            <person name="Gianinazzi-Pearson V."/>
            <person name="Gilbert B."/>
            <person name="Handa Y."/>
            <person name="Hijri M."/>
            <person name="Kaul R."/>
            <person name="Kawaguchi M."/>
            <person name="Krajinski F."/>
            <person name="Lammers P."/>
            <person name="Lapierre D."/>
            <person name="Masclaux F.G."/>
            <person name="Murat C."/>
            <person name="Morin E."/>
            <person name="Ndikumana S."/>
            <person name="Pagni M."/>
            <person name="Petitpierre D."/>
            <person name="Requena N."/>
            <person name="Rosikiewicz P."/>
            <person name="Riley R."/>
            <person name="Saito K."/>
            <person name="San Clemente H."/>
            <person name="Shapiro H."/>
            <person name="van Tuinen D."/>
            <person name="Becard G."/>
            <person name="Bonfante P."/>
            <person name="Paszkowski U."/>
            <person name="Shachar-Hill Y."/>
            <person name="Young J.P."/>
            <person name="Sanders I.R."/>
            <person name="Henrissat B."/>
            <person name="Rensing S.A."/>
            <person name="Grigoriev I.V."/>
            <person name="Corradi N."/>
            <person name="Roux C."/>
            <person name="Martin F."/>
        </authorList>
    </citation>
    <scope>NUCLEOTIDE SEQUENCE</scope>
    <source>
        <strain evidence="2">DAOM 197198</strain>
    </source>
</reference>
<evidence type="ECO:0000259" key="1">
    <source>
        <dbReference type="PROSITE" id="PS50127"/>
    </source>
</evidence>
<dbReference type="PROSITE" id="PS50127">
    <property type="entry name" value="UBC_2"/>
    <property type="match status" value="1"/>
</dbReference>
<dbReference type="AlphaFoldDB" id="U9SJV4"/>
<dbReference type="EMBL" id="KI300677">
    <property type="protein sequence ID" value="ERZ96149.1"/>
    <property type="molecule type" value="Genomic_DNA"/>
</dbReference>
<evidence type="ECO:0000313" key="2">
    <source>
        <dbReference type="EMBL" id="ERZ96149.1"/>
    </source>
</evidence>
<dbReference type="InterPro" id="IPR000608">
    <property type="entry name" value="UBC"/>
</dbReference>
<proteinExistence type="predicted"/>
<protein>
    <recommendedName>
        <fullName evidence="1">UBC core domain-containing protein</fullName>
    </recommendedName>
</protein>
<dbReference type="InterPro" id="IPR016135">
    <property type="entry name" value="UBQ-conjugating_enzyme/RWD"/>
</dbReference>
<organism evidence="2">
    <name type="scientific">Rhizophagus irregularis (strain DAOM 181602 / DAOM 197198 / MUCL 43194)</name>
    <name type="common">Arbuscular mycorrhizal fungus</name>
    <name type="synonym">Glomus intraradices</name>
    <dbReference type="NCBI Taxonomy" id="747089"/>
    <lineage>
        <taxon>Eukaryota</taxon>
        <taxon>Fungi</taxon>
        <taxon>Fungi incertae sedis</taxon>
        <taxon>Mucoromycota</taxon>
        <taxon>Glomeromycotina</taxon>
        <taxon>Glomeromycetes</taxon>
        <taxon>Glomerales</taxon>
        <taxon>Glomeraceae</taxon>
        <taxon>Rhizophagus</taxon>
    </lineage>
</organism>
<gene>
    <name evidence="2" type="ORF">GLOINDRAFT_12908</name>
</gene>
<dbReference type="Gene3D" id="3.10.110.10">
    <property type="entry name" value="Ubiquitin Conjugating Enzyme"/>
    <property type="match status" value="1"/>
</dbReference>
<dbReference type="SUPFAM" id="SSF54495">
    <property type="entry name" value="UBC-like"/>
    <property type="match status" value="1"/>
</dbReference>
<dbReference type="eggNOG" id="KOG0417">
    <property type="taxonomic scope" value="Eukaryota"/>
</dbReference>